<reference evidence="9 10" key="1">
    <citation type="journal article" date="2022" name="Allergy">
        <title>Genome assembly and annotation of Periplaneta americana reveal a comprehensive cockroach allergen profile.</title>
        <authorList>
            <person name="Wang L."/>
            <person name="Xiong Q."/>
            <person name="Saelim N."/>
            <person name="Wang L."/>
            <person name="Nong W."/>
            <person name="Wan A.T."/>
            <person name="Shi M."/>
            <person name="Liu X."/>
            <person name="Cao Q."/>
            <person name="Hui J.H.L."/>
            <person name="Sookrung N."/>
            <person name="Leung T.F."/>
            <person name="Tungtrongchitr A."/>
            <person name="Tsui S.K.W."/>
        </authorList>
    </citation>
    <scope>NUCLEOTIDE SEQUENCE [LARGE SCALE GENOMIC DNA]</scope>
    <source>
        <strain evidence="9">PWHHKU_190912</strain>
    </source>
</reference>
<protein>
    <recommendedName>
        <fullName evidence="8">MRH domain-containing protein</fullName>
    </recommendedName>
</protein>
<evidence type="ECO:0000313" key="10">
    <source>
        <dbReference type="Proteomes" id="UP001148838"/>
    </source>
</evidence>
<evidence type="ECO:0000256" key="5">
    <source>
        <dbReference type="ARBA" id="ARBA00022989"/>
    </source>
</evidence>
<organism evidence="9 10">
    <name type="scientific">Periplaneta americana</name>
    <name type="common">American cockroach</name>
    <name type="synonym">Blatta americana</name>
    <dbReference type="NCBI Taxonomy" id="6978"/>
    <lineage>
        <taxon>Eukaryota</taxon>
        <taxon>Metazoa</taxon>
        <taxon>Ecdysozoa</taxon>
        <taxon>Arthropoda</taxon>
        <taxon>Hexapoda</taxon>
        <taxon>Insecta</taxon>
        <taxon>Pterygota</taxon>
        <taxon>Neoptera</taxon>
        <taxon>Polyneoptera</taxon>
        <taxon>Dictyoptera</taxon>
        <taxon>Blattodea</taxon>
        <taxon>Blattoidea</taxon>
        <taxon>Blattidae</taxon>
        <taxon>Blattinae</taxon>
        <taxon>Periplaneta</taxon>
    </lineage>
</organism>
<dbReference type="SMART" id="SM01404">
    <property type="entry name" value="CIMR"/>
    <property type="match status" value="6"/>
</dbReference>
<dbReference type="InterPro" id="IPR009011">
    <property type="entry name" value="Man6P_isomerase_rcpt-bd_dom_sf"/>
</dbReference>
<accession>A0ABQ8SID3</accession>
<gene>
    <name evidence="9" type="ORF">ANN_15901</name>
</gene>
<feature type="domain" description="MRH" evidence="8">
    <location>
        <begin position="77"/>
        <end position="199"/>
    </location>
</feature>
<dbReference type="SUPFAM" id="SSF50911">
    <property type="entry name" value="Mannose 6-phosphate receptor domain"/>
    <property type="match status" value="7"/>
</dbReference>
<dbReference type="PROSITE" id="PS51914">
    <property type="entry name" value="MRH"/>
    <property type="match status" value="6"/>
</dbReference>
<keyword evidence="4" id="KW-0732">Signal</keyword>
<sequence>MLFLVDVQSEPDKPVLQLTGRQTCTDGRNYSAEIFFHCESVERPPVVLGMQDGCMLSMTWTTPAACPVDTSCVLGDNDFSSLRHQDHYEVKTDNGHKFLLNLCGPIPKGLCTNNDTVTACEVNGAETKVIGRLSKHHVILTEKTGLAIVYSTQSKGPNTEVRLRCNASITHSVPKFVGRNGRLNMTYVFEMETPVACKSLPHECMVVASNGAQYDLSSLYRFDRNWMTQPSSSGMQYHINVCGALNSVQNYSCADGAVAGCMTDSKSKTSVSLGIITGKPRVIGSGVVILKYTGGSPCPTGGRHSVQIELSCSKKDKPPVFVQTTSSCVHHLSWERTEACPKMITHGRNCTVKELQYGHVYNLLNLHSPHSITTEEGDTLLLNICGKLNITCNKKEASVCLKTKDNEEFAIGFVDSTVIYDHGGLRLVLHGEGCRHGVNNSTVTIILLCQHENDLGQPELFPKASNDCNFYFVWYTSAACPPRRSVDCTLMAGGQYFDLSPLAETQSNHVVVQRDTNLKFLLNVCHSVVFGHDAVCQYTSAACLVNMSEADPSKKYTNIGDVGDRLKLEDGKLKLELKEGGLCLIPDGPNHISTTYTFECDSTEHAPELLQGDLCSYDFLWKTPHACPLNIEKKELMLQEDNSCTVVVPHTNKIIDLRPLRNKMVTVSDAEGHNYAFIVCGNLSSSPCGGSGVGVCQYKSQDTSQSWNAGKGNSVLHYNWGALYLSYTGGAQCNDSVRRSTRIEFVCAENSTEQVVFIEEGDSCNYLISWHTPLACSHHLECVTEDGNDPVDLSPLMRLDGNYRVNAANDTVFFINVCHPLFPVPGLSCTGGSSACIAKIHNGALTNEKVIKFITI</sequence>
<keyword evidence="7" id="KW-1015">Disulfide bond</keyword>
<dbReference type="InterPro" id="IPR044865">
    <property type="entry name" value="MRH_dom"/>
</dbReference>
<dbReference type="EMBL" id="JAJSOF020000027">
    <property type="protein sequence ID" value="KAJ4433591.1"/>
    <property type="molecule type" value="Genomic_DNA"/>
</dbReference>
<dbReference type="Pfam" id="PF00878">
    <property type="entry name" value="CIMR"/>
    <property type="match status" value="6"/>
</dbReference>
<evidence type="ECO:0000256" key="2">
    <source>
        <dbReference type="ARBA" id="ARBA00022448"/>
    </source>
</evidence>
<keyword evidence="10" id="KW-1185">Reference proteome</keyword>
<dbReference type="PANTHER" id="PTHR15071:SF0">
    <property type="entry name" value="MANNOSE 6-PHOSPHATE RECEPTOR-LIKE PROTEIN 1"/>
    <property type="match status" value="1"/>
</dbReference>
<evidence type="ECO:0000256" key="1">
    <source>
        <dbReference type="ARBA" id="ARBA00004308"/>
    </source>
</evidence>
<comment type="caution">
    <text evidence="9">The sequence shown here is derived from an EMBL/GenBank/DDBJ whole genome shotgun (WGS) entry which is preliminary data.</text>
</comment>
<keyword evidence="5" id="KW-1133">Transmembrane helix</keyword>
<evidence type="ECO:0000256" key="4">
    <source>
        <dbReference type="ARBA" id="ARBA00022729"/>
    </source>
</evidence>
<feature type="domain" description="MRH" evidence="8">
    <location>
        <begin position="202"/>
        <end position="342"/>
    </location>
</feature>
<keyword evidence="3" id="KW-0812">Transmembrane</keyword>
<comment type="subcellular location">
    <subcellularLocation>
        <location evidence="1">Endomembrane system</location>
    </subcellularLocation>
</comment>
<evidence type="ECO:0000256" key="7">
    <source>
        <dbReference type="ARBA" id="ARBA00023157"/>
    </source>
</evidence>
<evidence type="ECO:0000259" key="8">
    <source>
        <dbReference type="PROSITE" id="PS51914"/>
    </source>
</evidence>
<feature type="domain" description="MRH" evidence="8">
    <location>
        <begin position="642"/>
        <end position="778"/>
    </location>
</feature>
<dbReference type="Proteomes" id="UP001148838">
    <property type="component" value="Unassembled WGS sequence"/>
</dbReference>
<dbReference type="InterPro" id="IPR000479">
    <property type="entry name" value="CIMR_rpt"/>
</dbReference>
<proteinExistence type="predicted"/>
<keyword evidence="2" id="KW-0813">Transport</keyword>
<feature type="domain" description="MRH" evidence="8">
    <location>
        <begin position="486"/>
        <end position="629"/>
    </location>
</feature>
<evidence type="ECO:0000313" key="9">
    <source>
        <dbReference type="EMBL" id="KAJ4433591.1"/>
    </source>
</evidence>
<evidence type="ECO:0000256" key="3">
    <source>
        <dbReference type="ARBA" id="ARBA00022692"/>
    </source>
</evidence>
<feature type="domain" description="MRH" evidence="8">
    <location>
        <begin position="1"/>
        <end position="68"/>
    </location>
</feature>
<name>A0ABQ8SID3_PERAM</name>
<dbReference type="Gene3D" id="2.70.130.10">
    <property type="entry name" value="Mannose-6-phosphate receptor binding domain"/>
    <property type="match status" value="7"/>
</dbReference>
<dbReference type="PANTHER" id="PTHR15071">
    <property type="entry name" value="MANNOSE-6-PHOSPHATE RECEPTOR FAMILY MEMBER"/>
    <property type="match status" value="1"/>
</dbReference>
<feature type="domain" description="MRH" evidence="8">
    <location>
        <begin position="348"/>
        <end position="482"/>
    </location>
</feature>
<feature type="non-terminal residue" evidence="9">
    <location>
        <position position="856"/>
    </location>
</feature>
<evidence type="ECO:0000256" key="6">
    <source>
        <dbReference type="ARBA" id="ARBA00023136"/>
    </source>
</evidence>
<keyword evidence="6" id="KW-0472">Membrane</keyword>